<evidence type="ECO:0008006" key="3">
    <source>
        <dbReference type="Google" id="ProtNLM"/>
    </source>
</evidence>
<proteinExistence type="predicted"/>
<reference evidence="1 2" key="1">
    <citation type="submission" date="2024-11" db="EMBL/GenBank/DDBJ databases">
        <title>Chromosome-level genome assembly of the freshwater bivalve Anodonta woodiana.</title>
        <authorList>
            <person name="Chen X."/>
        </authorList>
    </citation>
    <scope>NUCLEOTIDE SEQUENCE [LARGE SCALE GENOMIC DNA]</scope>
    <source>
        <strain evidence="1">MN2024</strain>
        <tissue evidence="1">Gills</tissue>
    </source>
</reference>
<dbReference type="PANTHER" id="PTHR31751:SF42">
    <property type="entry name" value="PROTEIN CBG10204"/>
    <property type="match status" value="1"/>
</dbReference>
<dbReference type="EMBL" id="JBJQND010000002">
    <property type="protein sequence ID" value="KAL3886787.1"/>
    <property type="molecule type" value="Genomic_DNA"/>
</dbReference>
<evidence type="ECO:0000313" key="1">
    <source>
        <dbReference type="EMBL" id="KAL3886787.1"/>
    </source>
</evidence>
<sequence>MDLKTNKIVDTQLVQKNEVKNSYAMELDGLKRGLAKLQEEQIAISHLITDRYSQIKKYMRETHPNIAHWFDCWHIAKGIYKKLEAIGKKKKCEVVGQWARSITYWCAMSSGGNGELVVQKWCSILNHACNVHEGHGPLFPKCEHGDVENSVWIKQGTKAYQELEKVVNGRLLMVDIKKISPVEQTSGVEAFHNVFCHFAPKLLHFFHAQMDARSKYQPCISMKIQIDSRQPIRTVNQFTQYRQPKNRRGDGIAKEVKVKQTFDYIDELFEDLLLSREVNGSVVHVRQVIDVDEQARPLPLTRTGLCLNKQDIIDAHRSRFNK</sequence>
<dbReference type="PANTHER" id="PTHR31751">
    <property type="entry name" value="SI:CH211-108C17.2-RELATED-RELATED"/>
    <property type="match status" value="1"/>
</dbReference>
<dbReference type="Proteomes" id="UP001634394">
    <property type="component" value="Unassembled WGS sequence"/>
</dbReference>
<name>A0ABD3XKN8_SINWO</name>
<dbReference type="AlphaFoldDB" id="A0ABD3XKN8"/>
<organism evidence="1 2">
    <name type="scientific">Sinanodonta woodiana</name>
    <name type="common">Chinese pond mussel</name>
    <name type="synonym">Anodonta woodiana</name>
    <dbReference type="NCBI Taxonomy" id="1069815"/>
    <lineage>
        <taxon>Eukaryota</taxon>
        <taxon>Metazoa</taxon>
        <taxon>Spiralia</taxon>
        <taxon>Lophotrochozoa</taxon>
        <taxon>Mollusca</taxon>
        <taxon>Bivalvia</taxon>
        <taxon>Autobranchia</taxon>
        <taxon>Heteroconchia</taxon>
        <taxon>Palaeoheterodonta</taxon>
        <taxon>Unionida</taxon>
        <taxon>Unionoidea</taxon>
        <taxon>Unionidae</taxon>
        <taxon>Unioninae</taxon>
        <taxon>Sinanodonta</taxon>
    </lineage>
</organism>
<gene>
    <name evidence="1" type="ORF">ACJMK2_026759</name>
</gene>
<accession>A0ABD3XKN8</accession>
<comment type="caution">
    <text evidence="1">The sequence shown here is derived from an EMBL/GenBank/DDBJ whole genome shotgun (WGS) entry which is preliminary data.</text>
</comment>
<protein>
    <recommendedName>
        <fullName evidence="3">Transposase</fullName>
    </recommendedName>
</protein>
<evidence type="ECO:0000313" key="2">
    <source>
        <dbReference type="Proteomes" id="UP001634394"/>
    </source>
</evidence>
<keyword evidence="2" id="KW-1185">Reference proteome</keyword>